<dbReference type="CDD" id="cd14014">
    <property type="entry name" value="STKc_PknB_like"/>
    <property type="match status" value="1"/>
</dbReference>
<dbReference type="Pfam" id="PF00069">
    <property type="entry name" value="Pkinase"/>
    <property type="match status" value="1"/>
</dbReference>
<evidence type="ECO:0000313" key="11">
    <source>
        <dbReference type="Proteomes" id="UP000252004"/>
    </source>
</evidence>
<keyword evidence="3" id="KW-0732">Signal</keyword>
<evidence type="ECO:0000256" key="1">
    <source>
        <dbReference type="ARBA" id="ARBA00010062"/>
    </source>
</evidence>
<evidence type="ECO:0000256" key="2">
    <source>
        <dbReference type="ARBA" id="ARBA00022679"/>
    </source>
</evidence>
<dbReference type="OrthoDB" id="9762169at2"/>
<reference evidence="10 11" key="1">
    <citation type="submission" date="2018-01" db="EMBL/GenBank/DDBJ databases">
        <title>Draft genome Sequence of streptomyces globosus LZH-48.</title>
        <authorList>
            <person name="Ran K."/>
            <person name="Li Z."/>
            <person name="Wei S."/>
            <person name="Dong R."/>
        </authorList>
    </citation>
    <scope>NUCLEOTIDE SEQUENCE [LARGE SCALE GENOMIC DNA]</scope>
    <source>
        <strain evidence="10 11">LZH-48</strain>
    </source>
</reference>
<keyword evidence="5 10" id="KW-0418">Kinase</keyword>
<feature type="region of interest" description="Disordered" evidence="8">
    <location>
        <begin position="302"/>
        <end position="327"/>
    </location>
</feature>
<sequence>MRPLLPADPASVGGHRLLGRLGSGGMGTVYLGRSPAGVLLAVKVIRADHASDPAFRARFRREAQAAAGLSGRWVVPVVAADPEAREPWLATPFVPGPSLSEAVGAYGPLPAGSVRTLGVRLAEALRQVHEAGLVHRDVKPGNILLAPDGPRLIDFGIARAVGATTLTAADAVVGTPGYLPPEQARSDAGAPGPAGDVFSLGCVLVFAATGRGPFGGGHAAAVVFRTVHDEPVLDGVPEELREAVGACLAKDPAGRPLPQRLRELLGGGAEPAGGEGGGGADWLPPLPRLIAERSTRALELPAPEPTRLDGPQAPPGAPGPGGGPLTRRRLLAVGGAAAAAAVPPAWLAARGRGPGGAAAARGAAAGPVFTVALQADLSGPGKAEGEAHERGLRLAADRHNARGGAPFRLAVRAADDGGDPARAAQVIGQLVADPSVVAVVGPTAQAAVPALAAACLAADLLLLPVSVHSGSAAQSDWRTVCDTRGKPEDISLPVLHYLSRVRPVSHTAVVEQEGAAETDWELTRMLRHTPPSQGTVSVHRIPGAAGGADLAGVVDGMLRAGAQAAVFAGTSAGVAGRFARALAGAGFAGPRMATGRVMAPAFLEAAGGAAEDWLFGAFFTEPSAVPAAADFTAAHQAAYGAPPARWAAEAHDALGLVAAALAGLGAEGRDRPGLSRRIFRTSYEGLAKPLAFDATTRMLAGLRVAHLYRVRSGAFAYLGPYADVTAAA</sequence>
<dbReference type="GO" id="GO:0005524">
    <property type="term" value="F:ATP binding"/>
    <property type="evidence" value="ECO:0007669"/>
    <property type="project" value="UniProtKB-UniRule"/>
</dbReference>
<dbReference type="AlphaFoldDB" id="A0A344U2C9"/>
<dbReference type="InterPro" id="IPR028081">
    <property type="entry name" value="Leu-bd"/>
</dbReference>
<dbReference type="InterPro" id="IPR017441">
    <property type="entry name" value="Protein_kinase_ATP_BS"/>
</dbReference>
<name>A0A344U2C9_9ACTN</name>
<protein>
    <submittedName>
        <fullName evidence="10">Serine/threonine protein kinase</fullName>
    </submittedName>
</protein>
<keyword evidence="11" id="KW-1185">Reference proteome</keyword>
<dbReference type="PROSITE" id="PS50011">
    <property type="entry name" value="PROTEIN_KINASE_DOM"/>
    <property type="match status" value="1"/>
</dbReference>
<dbReference type="RefSeq" id="WP_114056238.1">
    <property type="nucleotide sequence ID" value="NZ_CP030862.1"/>
</dbReference>
<dbReference type="Pfam" id="PF13458">
    <property type="entry name" value="Peripla_BP_6"/>
    <property type="match status" value="1"/>
</dbReference>
<evidence type="ECO:0000256" key="4">
    <source>
        <dbReference type="ARBA" id="ARBA00022741"/>
    </source>
</evidence>
<dbReference type="Gene3D" id="3.30.200.20">
    <property type="entry name" value="Phosphorylase Kinase, domain 1"/>
    <property type="match status" value="1"/>
</dbReference>
<dbReference type="InterPro" id="IPR011009">
    <property type="entry name" value="Kinase-like_dom_sf"/>
</dbReference>
<dbReference type="PROSITE" id="PS00107">
    <property type="entry name" value="PROTEIN_KINASE_ATP"/>
    <property type="match status" value="1"/>
</dbReference>
<dbReference type="SMART" id="SM00220">
    <property type="entry name" value="S_TKc"/>
    <property type="match status" value="1"/>
</dbReference>
<keyword evidence="6 7" id="KW-0067">ATP-binding</keyword>
<dbReference type="KEGG" id="sgz:C0216_17760"/>
<evidence type="ECO:0000256" key="7">
    <source>
        <dbReference type="PROSITE-ProRule" id="PRU10141"/>
    </source>
</evidence>
<dbReference type="Gene3D" id="3.40.50.2300">
    <property type="match status" value="2"/>
</dbReference>
<evidence type="ECO:0000256" key="3">
    <source>
        <dbReference type="ARBA" id="ARBA00022729"/>
    </source>
</evidence>
<dbReference type="EMBL" id="CP030862">
    <property type="protein sequence ID" value="AXE25050.1"/>
    <property type="molecule type" value="Genomic_DNA"/>
</dbReference>
<dbReference type="PROSITE" id="PS00108">
    <property type="entry name" value="PROTEIN_KINASE_ST"/>
    <property type="match status" value="1"/>
</dbReference>
<dbReference type="InterPro" id="IPR000719">
    <property type="entry name" value="Prot_kinase_dom"/>
</dbReference>
<feature type="domain" description="Protein kinase" evidence="9">
    <location>
        <begin position="15"/>
        <end position="265"/>
    </location>
</feature>
<evidence type="ECO:0000313" key="10">
    <source>
        <dbReference type="EMBL" id="AXE25050.1"/>
    </source>
</evidence>
<evidence type="ECO:0000256" key="5">
    <source>
        <dbReference type="ARBA" id="ARBA00022777"/>
    </source>
</evidence>
<evidence type="ECO:0000256" key="8">
    <source>
        <dbReference type="SAM" id="MobiDB-lite"/>
    </source>
</evidence>
<comment type="similarity">
    <text evidence="1">Belongs to the leucine-binding protein family.</text>
</comment>
<feature type="region of interest" description="Disordered" evidence="8">
    <location>
        <begin position="264"/>
        <end position="285"/>
    </location>
</feature>
<keyword evidence="2" id="KW-0808">Transferase</keyword>
<accession>A0A344U2C9</accession>
<evidence type="ECO:0000259" key="9">
    <source>
        <dbReference type="PROSITE" id="PS50011"/>
    </source>
</evidence>
<gene>
    <name evidence="10" type="ORF">C0216_17760</name>
</gene>
<feature type="binding site" evidence="7">
    <location>
        <position position="43"/>
    </location>
    <ligand>
        <name>ATP</name>
        <dbReference type="ChEBI" id="CHEBI:30616"/>
    </ligand>
</feature>
<keyword evidence="10" id="KW-0723">Serine/threonine-protein kinase</keyword>
<dbReference type="Gene3D" id="1.10.510.10">
    <property type="entry name" value="Transferase(Phosphotransferase) domain 1"/>
    <property type="match status" value="1"/>
</dbReference>
<dbReference type="PANTHER" id="PTHR43289:SF34">
    <property type="entry name" value="SERINE_THREONINE-PROTEIN KINASE YBDM-RELATED"/>
    <property type="match status" value="1"/>
</dbReference>
<dbReference type="InterPro" id="IPR008271">
    <property type="entry name" value="Ser/Thr_kinase_AS"/>
</dbReference>
<dbReference type="InterPro" id="IPR028082">
    <property type="entry name" value="Peripla_BP_I"/>
</dbReference>
<organism evidence="10 11">
    <name type="scientific">Streptomyces globosus</name>
    <dbReference type="NCBI Taxonomy" id="68209"/>
    <lineage>
        <taxon>Bacteria</taxon>
        <taxon>Bacillati</taxon>
        <taxon>Actinomycetota</taxon>
        <taxon>Actinomycetes</taxon>
        <taxon>Kitasatosporales</taxon>
        <taxon>Streptomycetaceae</taxon>
        <taxon>Streptomyces</taxon>
    </lineage>
</organism>
<dbReference type="GO" id="GO:0004674">
    <property type="term" value="F:protein serine/threonine kinase activity"/>
    <property type="evidence" value="ECO:0007669"/>
    <property type="project" value="UniProtKB-KW"/>
</dbReference>
<keyword evidence="4 7" id="KW-0547">Nucleotide-binding</keyword>
<evidence type="ECO:0000256" key="6">
    <source>
        <dbReference type="ARBA" id="ARBA00022840"/>
    </source>
</evidence>
<dbReference type="SUPFAM" id="SSF56112">
    <property type="entry name" value="Protein kinase-like (PK-like)"/>
    <property type="match status" value="1"/>
</dbReference>
<dbReference type="SUPFAM" id="SSF53822">
    <property type="entry name" value="Periplasmic binding protein-like I"/>
    <property type="match status" value="1"/>
</dbReference>
<dbReference type="Proteomes" id="UP000252004">
    <property type="component" value="Chromosome"/>
</dbReference>
<dbReference type="PANTHER" id="PTHR43289">
    <property type="entry name" value="MITOGEN-ACTIVATED PROTEIN KINASE KINASE KINASE 20-RELATED"/>
    <property type="match status" value="1"/>
</dbReference>
<feature type="compositionally biased region" description="Gly residues" evidence="8">
    <location>
        <begin position="265"/>
        <end position="280"/>
    </location>
</feature>
<proteinExistence type="inferred from homology"/>